<keyword evidence="1 4" id="KW-0732">Signal</keyword>
<dbReference type="GO" id="GO:0007166">
    <property type="term" value="P:cell surface receptor signaling pathway"/>
    <property type="evidence" value="ECO:0007669"/>
    <property type="project" value="TreeGrafter"/>
</dbReference>
<feature type="signal peptide" evidence="4">
    <location>
        <begin position="1"/>
        <end position="25"/>
    </location>
</feature>
<dbReference type="KEGG" id="bbae:FRD01_19250"/>
<keyword evidence="6" id="KW-1185">Reference proteome</keyword>
<name>A0A5B8XVY1_9DELT</name>
<dbReference type="GO" id="GO:0005615">
    <property type="term" value="C:extracellular space"/>
    <property type="evidence" value="ECO:0007669"/>
    <property type="project" value="TreeGrafter"/>
</dbReference>
<proteinExistence type="predicted"/>
<gene>
    <name evidence="5" type="ORF">FRD01_19250</name>
</gene>
<evidence type="ECO:0000256" key="1">
    <source>
        <dbReference type="ARBA" id="ARBA00022729"/>
    </source>
</evidence>
<dbReference type="Pfam" id="PF11617">
    <property type="entry name" value="Cu-binding_MopE"/>
    <property type="match status" value="4"/>
</dbReference>
<dbReference type="GO" id="GO:0006508">
    <property type="term" value="P:proteolysis"/>
    <property type="evidence" value="ECO:0007669"/>
    <property type="project" value="TreeGrafter"/>
</dbReference>
<dbReference type="Proteomes" id="UP000321595">
    <property type="component" value="Chromosome"/>
</dbReference>
<keyword evidence="3" id="KW-1015">Disulfide bond</keyword>
<dbReference type="OrthoDB" id="68195at2"/>
<feature type="chain" id="PRO_5022963911" evidence="4">
    <location>
        <begin position="26"/>
        <end position="2053"/>
    </location>
</feature>
<dbReference type="InterPro" id="IPR043543">
    <property type="entry name" value="PAPPA/PAPPA2"/>
</dbReference>
<accession>A0A5B8XVY1</accession>
<dbReference type="PANTHER" id="PTHR46130:SF3">
    <property type="entry name" value="CHROMOSOME UNDETERMINED SCAFFOLD_33, WHOLE GENOME SHOTGUN SEQUENCE"/>
    <property type="match status" value="1"/>
</dbReference>
<evidence type="ECO:0000256" key="4">
    <source>
        <dbReference type="SAM" id="SignalP"/>
    </source>
</evidence>
<dbReference type="InterPro" id="IPR011936">
    <property type="entry name" value="Myxo_disulph_rpt"/>
</dbReference>
<dbReference type="InterPro" id="IPR021655">
    <property type="entry name" value="Put_metal-bd"/>
</dbReference>
<evidence type="ECO:0000313" key="5">
    <source>
        <dbReference type="EMBL" id="QED29331.1"/>
    </source>
</evidence>
<protein>
    <submittedName>
        <fullName evidence="5">DUF4215 domain-containing protein</fullName>
    </submittedName>
</protein>
<dbReference type="RefSeq" id="WP_146962564.1">
    <property type="nucleotide sequence ID" value="NZ_CP042467.1"/>
</dbReference>
<dbReference type="NCBIfam" id="TIGR02232">
    <property type="entry name" value="myxo_disulf_rpt"/>
    <property type="match status" value="6"/>
</dbReference>
<organism evidence="5 6">
    <name type="scientific">Microvenator marinus</name>
    <dbReference type="NCBI Taxonomy" id="2600177"/>
    <lineage>
        <taxon>Bacteria</taxon>
        <taxon>Deltaproteobacteria</taxon>
        <taxon>Bradymonadales</taxon>
        <taxon>Microvenatoraceae</taxon>
        <taxon>Microvenator</taxon>
    </lineage>
</organism>
<keyword evidence="2" id="KW-0677">Repeat</keyword>
<dbReference type="PANTHER" id="PTHR46130">
    <property type="entry name" value="LAMGL DOMAIN-CONTAINING PROTEIN"/>
    <property type="match status" value="1"/>
</dbReference>
<dbReference type="GO" id="GO:0004222">
    <property type="term" value="F:metalloendopeptidase activity"/>
    <property type="evidence" value="ECO:0007669"/>
    <property type="project" value="TreeGrafter"/>
</dbReference>
<evidence type="ECO:0000256" key="2">
    <source>
        <dbReference type="ARBA" id="ARBA00022737"/>
    </source>
</evidence>
<evidence type="ECO:0000313" key="6">
    <source>
        <dbReference type="Proteomes" id="UP000321595"/>
    </source>
</evidence>
<sequence>MRYLRAMQFFVALALTFVGADVAFAICGDGTRQASENCDDGNTVSFDGCDSLCQLEYCGDGIRNNTPLETCDDGNQMSGDGCDHNCEVEIEYSCTGAQGELSSCVRTSICGNGTVDPGEECDDSNLVNNDGCSDTCKVESCGDGIVQPTEACDMFQLTGTHPGCLADCTVGPGYSCANEVGLPSVCTEVCGDGIQTPREGCDDGNLVDGDGCSAMCAAEVCGNGFIDAGEACDDGNTVAGDGCAADCLTVEPGFECGAFCMPTTSCTPGNLVKYIGTSGVSNSTYIGSDAANPYRIFAYYNIAAFSLAGGEILSFDSISAETAPLRARIWMASSDSLSNRTSPWTLVVDDYTMPHNGDTKLRNFDLRFPVTGAYSHAGGYLLMRWEIIQGGHTVRPGLNSYFEGSWKDADGVEDAALTAPGWDSLMSSSYALEFVIRTGPTPCFDYEAVGGCGGNQKATCDAATLSCKPPSAELCSDATRNCGCGSGTCSDCESQTRWNLFNYFDCVDGVYFTYQRLAYYEYSCYESTTSRFCSTNTTSGGSFTSYTLPSFDFVGCRDGDICTQDTCTSTSCVNSEVPAVACYDGTSGTQGVGACADGLEYCRDPGVCAGQVLPAAEVCDGIDNDCNAVTDDDPDASLTCDDGNAATADSCATGTCQNVLVCTQTDTDCGTTTSCENCNLQDGWYNVGTPYACCSGGGQSCDCQDEEYRDYYCNAGTCFAVVTATNVQQTGCTTCDDANLCTDDFCNAGTGACDATNNTFSQACYTGPAGTEGVGPCVAGTETCSGGVMGACTDVTPSVESCDGFDNDCNNLIDDGLADNDCPLGQACHAGACFDQCVDTPDCPAQTCFDDSFVCLDNEPCNSVTCPGANICYEGACYPGCNSDIDCTQADTRCYQSQRCLQAGQKCRNVQCPVGETCREGGCYEPCAVTADCSDMNAECYDGYCMTTPCGGIDCLMDEVCWQANCFESCLVDDDCSDPSHACWDATRCAPAADPCSNVICPEGEFCYGGSCFVDCTQNVDCTDPGHACYDAARCATDACDGVQCPTGTGCFGGNCFDLCASDVDCTDPGDICFENFCMTDACESVQCPEGMSCYLGGCFDPCASNADCTDPTHECYNGLCASDPCTGTLCPVGESCWGGYCFVDCDLNPDCSTVSMTALCWNEDRCSDDVCANVACPVDDICYGGACFETCGETADCSDPTHACYDGRCTSEACAGVQCPQGDICYAGTCFESCAGGAVCSDPTHSCFDDRCAADDCAGVQCPTDNVCYGGACFESCGSTIDCSDPSHICFDSRCQDPCAGTTCGGGETCYAGTCYETCNVDADCSDRDSICFDERCVSPEDPACDGVNCPTGEACYGGTCYESCGTDADCSDPNSICYGDVCLATDCGSTRCRAGEVCFGGACFAECGDDADCSDPSHACYDGRCANSACEAIATDLITDYNANHPFKNLGHRLNASQLSSPAVWPRPYTQPGTSFDDWVQLPDATAVSAARDVLQKSKARVIFFLDEGNKKYYIWLAHGDDDPAQGYAEVTYSIRFLNEDPSVVLMDDRDREGYTIAPKHGNETQVQVFINSVAGTTGGIAFEMPADKPWQAEINSQFSGDIVAWEVMNGERNKPIKVARRDETLTIGVVPLEYNSFDPASGFECDTYRPGICGRGSLHQCTNWQMRCFNSVNAAAFEVCDGVDNTCDGRVDALDDLRVPMLYTRQWDIQRWRVWPTFDSNQTINDWVRRRTRSGDNRLGYTDARQIDGSSFQRVRQVNLAAHRHLPTGQISTPVFIGAYSDDDDDEDDFGGRDVKMGVRALGTTPLERSFVAWYDDRPPASTSDKVLKRFESSNGRYDADFKIEEFGNDRIESDTWAPRPLWNAYFLNPIEYRIVYTDMIWRYAWRRVQPGLPKSDLNRAAGLQVRTESAPIDEAFCISDQVTEDGCRIGVYICTANGIQCSAPDAAICSRGCTDGDGDGHDDFDPVFCPDGTDCDDDDRFTYPGAPEICNGRDNSCDGEPDQTASGCPDGQASCGPEECGFRNVCVCPEGPELPGDPVSKCFCGEGLQ</sequence>
<dbReference type="EMBL" id="CP042467">
    <property type="protein sequence ID" value="QED29331.1"/>
    <property type="molecule type" value="Genomic_DNA"/>
</dbReference>
<dbReference type="Pfam" id="PF13948">
    <property type="entry name" value="DUF4215"/>
    <property type="match status" value="3"/>
</dbReference>
<evidence type="ECO:0000256" key="3">
    <source>
        <dbReference type="ARBA" id="ARBA00023157"/>
    </source>
</evidence>
<reference evidence="5 6" key="1">
    <citation type="submission" date="2019-08" db="EMBL/GenBank/DDBJ databases">
        <authorList>
            <person name="Liang Q."/>
        </authorList>
    </citation>
    <scope>NUCLEOTIDE SEQUENCE [LARGE SCALE GENOMIC DNA]</scope>
    <source>
        <strain evidence="5 6">V1718</strain>
    </source>
</reference>